<dbReference type="InterPro" id="IPR001789">
    <property type="entry name" value="Sig_transdc_resp-reg_receiver"/>
</dbReference>
<dbReference type="InterPro" id="IPR039420">
    <property type="entry name" value="WalR-like"/>
</dbReference>
<keyword evidence="9" id="KW-1185">Reference proteome</keyword>
<keyword evidence="3 8" id="KW-0238">DNA-binding</keyword>
<dbReference type="PANTHER" id="PTHR43214:SF24">
    <property type="entry name" value="TRANSCRIPTIONAL REGULATORY PROTEIN NARL-RELATED"/>
    <property type="match status" value="1"/>
</dbReference>
<dbReference type="AlphaFoldDB" id="A0A7Z0EVI5"/>
<dbReference type="PROSITE" id="PS50043">
    <property type="entry name" value="HTH_LUXR_2"/>
    <property type="match status" value="1"/>
</dbReference>
<protein>
    <submittedName>
        <fullName evidence="8">DNA-binding NarL/FixJ family response regulator</fullName>
    </submittedName>
</protein>
<dbReference type="Pfam" id="PF00196">
    <property type="entry name" value="GerE"/>
    <property type="match status" value="1"/>
</dbReference>
<dbReference type="InterPro" id="IPR000792">
    <property type="entry name" value="Tscrpt_reg_LuxR_C"/>
</dbReference>
<dbReference type="EMBL" id="JACCFS010000001">
    <property type="protein sequence ID" value="NYJ38095.1"/>
    <property type="molecule type" value="Genomic_DNA"/>
</dbReference>
<dbReference type="RefSeq" id="WP_179829288.1">
    <property type="nucleotide sequence ID" value="NZ_JACCFS010000001.1"/>
</dbReference>
<dbReference type="SMART" id="SM00448">
    <property type="entry name" value="REC"/>
    <property type="match status" value="1"/>
</dbReference>
<accession>A0A7Z0EVI5</accession>
<sequence>MIGVVLADDESMMRAGVRAIMSADPQITVVGEAADGHQAVEQVVRHRPRVALFDIRMPRMDGLAAAARVRRQAPETAVVMLTLFGEDAYIASALDIGVSGFVLKTGDPGDLMAAVRAAAAGGAFLSPPVARWVLDHLDGSRSRGARERVEALSPREREVLSLIGHGLTNAVIAQRLGVAASTVKTHVDAVRARLGVRTRVQAALVAYDAGLLDTGP</sequence>
<evidence type="ECO:0000259" key="6">
    <source>
        <dbReference type="PROSITE" id="PS50043"/>
    </source>
</evidence>
<gene>
    <name evidence="8" type="ORF">HNR10_005976</name>
</gene>
<dbReference type="PROSITE" id="PS50110">
    <property type="entry name" value="RESPONSE_REGULATORY"/>
    <property type="match status" value="1"/>
</dbReference>
<dbReference type="InterPro" id="IPR011006">
    <property type="entry name" value="CheY-like_superfamily"/>
</dbReference>
<keyword evidence="4" id="KW-0804">Transcription</keyword>
<reference evidence="8 9" key="1">
    <citation type="submission" date="2020-07" db="EMBL/GenBank/DDBJ databases">
        <title>Sequencing the genomes of 1000 actinobacteria strains.</title>
        <authorList>
            <person name="Klenk H.-P."/>
        </authorList>
    </citation>
    <scope>NUCLEOTIDE SEQUENCE [LARGE SCALE GENOMIC DNA]</scope>
    <source>
        <strain evidence="8 9">DSM 44442</strain>
    </source>
</reference>
<comment type="caution">
    <text evidence="8">The sequence shown here is derived from an EMBL/GenBank/DDBJ whole genome shotgun (WGS) entry which is preliminary data.</text>
</comment>
<organism evidence="8 9">
    <name type="scientific">Nocardiopsis aegyptia</name>
    <dbReference type="NCBI Taxonomy" id="220378"/>
    <lineage>
        <taxon>Bacteria</taxon>
        <taxon>Bacillati</taxon>
        <taxon>Actinomycetota</taxon>
        <taxon>Actinomycetes</taxon>
        <taxon>Streptosporangiales</taxon>
        <taxon>Nocardiopsidaceae</taxon>
        <taxon>Nocardiopsis</taxon>
    </lineage>
</organism>
<dbReference type="GO" id="GO:0006355">
    <property type="term" value="P:regulation of DNA-templated transcription"/>
    <property type="evidence" value="ECO:0007669"/>
    <property type="project" value="InterPro"/>
</dbReference>
<evidence type="ECO:0000256" key="3">
    <source>
        <dbReference type="ARBA" id="ARBA00023125"/>
    </source>
</evidence>
<dbReference type="SUPFAM" id="SSF52172">
    <property type="entry name" value="CheY-like"/>
    <property type="match status" value="1"/>
</dbReference>
<proteinExistence type="predicted"/>
<evidence type="ECO:0000259" key="7">
    <source>
        <dbReference type="PROSITE" id="PS50110"/>
    </source>
</evidence>
<dbReference type="CDD" id="cd17535">
    <property type="entry name" value="REC_NarL-like"/>
    <property type="match status" value="1"/>
</dbReference>
<dbReference type="PANTHER" id="PTHR43214">
    <property type="entry name" value="TWO-COMPONENT RESPONSE REGULATOR"/>
    <property type="match status" value="1"/>
</dbReference>
<dbReference type="GO" id="GO:0000160">
    <property type="term" value="P:phosphorelay signal transduction system"/>
    <property type="evidence" value="ECO:0007669"/>
    <property type="project" value="InterPro"/>
</dbReference>
<feature type="domain" description="Response regulatory" evidence="7">
    <location>
        <begin position="3"/>
        <end position="119"/>
    </location>
</feature>
<dbReference type="CDD" id="cd06170">
    <property type="entry name" value="LuxR_C_like"/>
    <property type="match status" value="1"/>
</dbReference>
<dbReference type="PROSITE" id="PS00622">
    <property type="entry name" value="HTH_LUXR_1"/>
    <property type="match status" value="1"/>
</dbReference>
<dbReference type="Gene3D" id="3.40.50.2300">
    <property type="match status" value="1"/>
</dbReference>
<dbReference type="SMART" id="SM00421">
    <property type="entry name" value="HTH_LUXR"/>
    <property type="match status" value="1"/>
</dbReference>
<evidence type="ECO:0000256" key="1">
    <source>
        <dbReference type="ARBA" id="ARBA00022553"/>
    </source>
</evidence>
<evidence type="ECO:0000256" key="4">
    <source>
        <dbReference type="ARBA" id="ARBA00023163"/>
    </source>
</evidence>
<name>A0A7Z0EVI5_9ACTN</name>
<keyword evidence="1 5" id="KW-0597">Phosphoprotein</keyword>
<dbReference type="Pfam" id="PF00072">
    <property type="entry name" value="Response_reg"/>
    <property type="match status" value="1"/>
</dbReference>
<dbReference type="SUPFAM" id="SSF46894">
    <property type="entry name" value="C-terminal effector domain of the bipartite response regulators"/>
    <property type="match status" value="1"/>
</dbReference>
<feature type="domain" description="HTH luxR-type" evidence="6">
    <location>
        <begin position="145"/>
        <end position="210"/>
    </location>
</feature>
<dbReference type="InterPro" id="IPR016032">
    <property type="entry name" value="Sig_transdc_resp-reg_C-effctor"/>
</dbReference>
<keyword evidence="2" id="KW-0805">Transcription regulation</keyword>
<dbReference type="InterPro" id="IPR058245">
    <property type="entry name" value="NreC/VraR/RcsB-like_REC"/>
</dbReference>
<dbReference type="Proteomes" id="UP000572051">
    <property type="component" value="Unassembled WGS sequence"/>
</dbReference>
<evidence type="ECO:0000256" key="5">
    <source>
        <dbReference type="PROSITE-ProRule" id="PRU00169"/>
    </source>
</evidence>
<feature type="modified residue" description="4-aspartylphosphate" evidence="5">
    <location>
        <position position="54"/>
    </location>
</feature>
<evidence type="ECO:0000313" key="9">
    <source>
        <dbReference type="Proteomes" id="UP000572051"/>
    </source>
</evidence>
<dbReference type="GO" id="GO:0003677">
    <property type="term" value="F:DNA binding"/>
    <property type="evidence" value="ECO:0007669"/>
    <property type="project" value="UniProtKB-KW"/>
</dbReference>
<dbReference type="PRINTS" id="PR00038">
    <property type="entry name" value="HTHLUXR"/>
</dbReference>
<evidence type="ECO:0000256" key="2">
    <source>
        <dbReference type="ARBA" id="ARBA00023015"/>
    </source>
</evidence>
<evidence type="ECO:0000313" key="8">
    <source>
        <dbReference type="EMBL" id="NYJ38095.1"/>
    </source>
</evidence>